<protein>
    <submittedName>
        <fullName evidence="3">Carboxypeptidase-like regulatory domain-containing protein</fullName>
    </submittedName>
</protein>
<keyword evidence="4" id="KW-1185">Reference proteome</keyword>
<feature type="signal peptide" evidence="2">
    <location>
        <begin position="1"/>
        <end position="25"/>
    </location>
</feature>
<feature type="chain" id="PRO_5046001044" evidence="2">
    <location>
        <begin position="26"/>
        <end position="144"/>
    </location>
</feature>
<evidence type="ECO:0000313" key="4">
    <source>
        <dbReference type="Proteomes" id="UP001272242"/>
    </source>
</evidence>
<gene>
    <name evidence="3" type="ORF">R5W23_001339</name>
</gene>
<dbReference type="Proteomes" id="UP001272242">
    <property type="component" value="Unassembled WGS sequence"/>
</dbReference>
<evidence type="ECO:0000256" key="1">
    <source>
        <dbReference type="SAM" id="MobiDB-lite"/>
    </source>
</evidence>
<comment type="caution">
    <text evidence="3">The sequence shown here is derived from an EMBL/GenBank/DDBJ whole genome shotgun (WGS) entry which is preliminary data.</text>
</comment>
<dbReference type="RefSeq" id="WP_320686757.1">
    <property type="nucleotide sequence ID" value="NZ_JAXBLV010000175.1"/>
</dbReference>
<sequence length="144" mass="14112">MSARCFWGAASLVAFSLVLSGCSPAKGVVSGRVTHKGKPVTSGSVTLIASDDLPYAAQIASDGSYSIPGVPGGSVKIGVTSPNPSGAGRGGRGAAAALSEAPREGPGTAGAGSWVELPDKYTDPLKSGLSGAVSGDTRLDIDLP</sequence>
<dbReference type="PROSITE" id="PS51257">
    <property type="entry name" value="PROKAR_LIPOPROTEIN"/>
    <property type="match status" value="1"/>
</dbReference>
<organism evidence="3 4">
    <name type="scientific">Gemmata algarum</name>
    <dbReference type="NCBI Taxonomy" id="2975278"/>
    <lineage>
        <taxon>Bacteria</taxon>
        <taxon>Pseudomonadati</taxon>
        <taxon>Planctomycetota</taxon>
        <taxon>Planctomycetia</taxon>
        <taxon>Gemmatales</taxon>
        <taxon>Gemmataceae</taxon>
        <taxon>Gemmata</taxon>
    </lineage>
</organism>
<feature type="region of interest" description="Disordered" evidence="1">
    <location>
        <begin position="76"/>
        <end position="144"/>
    </location>
</feature>
<dbReference type="EMBL" id="JAXBLV010000175">
    <property type="protein sequence ID" value="MDY3560114.1"/>
    <property type="molecule type" value="Genomic_DNA"/>
</dbReference>
<reference evidence="4" key="1">
    <citation type="journal article" date="2023" name="Mar. Drugs">
        <title>Gemmata algarum, a Novel Planctomycete Isolated from an Algal Mat, Displays Antimicrobial Activity.</title>
        <authorList>
            <person name="Kumar G."/>
            <person name="Kallscheuer N."/>
            <person name="Kashif M."/>
            <person name="Ahamad S."/>
            <person name="Jagadeeshwari U."/>
            <person name="Pannikurungottu S."/>
            <person name="Haufschild T."/>
            <person name="Kabuu M."/>
            <person name="Sasikala C."/>
            <person name="Jogler C."/>
            <person name="Ramana C."/>
        </authorList>
    </citation>
    <scope>NUCLEOTIDE SEQUENCE [LARGE SCALE GENOMIC DNA]</scope>
    <source>
        <strain evidence="4">JC673</strain>
    </source>
</reference>
<proteinExistence type="predicted"/>
<evidence type="ECO:0000313" key="3">
    <source>
        <dbReference type="EMBL" id="MDY3560114.1"/>
    </source>
</evidence>
<evidence type="ECO:0000256" key="2">
    <source>
        <dbReference type="SAM" id="SignalP"/>
    </source>
</evidence>
<name>A0ABU5F2M5_9BACT</name>
<keyword evidence="2" id="KW-0732">Signal</keyword>
<accession>A0ABU5F2M5</accession>